<keyword evidence="10" id="KW-1185">Reference proteome</keyword>
<keyword evidence="4" id="KW-0235">DNA replication</keyword>
<dbReference type="Gene3D" id="3.40.50.300">
    <property type="entry name" value="P-loop containing nucleotide triphosphate hydrolases"/>
    <property type="match status" value="1"/>
</dbReference>
<dbReference type="EMBL" id="CP007139">
    <property type="protein sequence ID" value="AIE83850.1"/>
    <property type="molecule type" value="Genomic_DNA"/>
</dbReference>
<dbReference type="GO" id="GO:0009360">
    <property type="term" value="C:DNA polymerase III complex"/>
    <property type="evidence" value="ECO:0007669"/>
    <property type="project" value="TreeGrafter"/>
</dbReference>
<dbReference type="KEGG" id="fgi:OP10G_0482"/>
<dbReference type="Pfam" id="PF21694">
    <property type="entry name" value="DNA_pol3_delta_C"/>
    <property type="match status" value="1"/>
</dbReference>
<evidence type="ECO:0000313" key="9">
    <source>
        <dbReference type="EMBL" id="AIE83850.1"/>
    </source>
</evidence>
<dbReference type="GO" id="GO:0003887">
    <property type="term" value="F:DNA-directed DNA polymerase activity"/>
    <property type="evidence" value="ECO:0007669"/>
    <property type="project" value="UniProtKB-KW"/>
</dbReference>
<dbReference type="Gene3D" id="1.20.272.10">
    <property type="match status" value="1"/>
</dbReference>
<protein>
    <recommendedName>
        <fullName evidence="1">DNA-directed DNA polymerase</fullName>
        <ecNumber evidence="1">2.7.7.7</ecNumber>
    </recommendedName>
</protein>
<comment type="similarity">
    <text evidence="6">Belongs to the DNA polymerase HolA subunit family.</text>
</comment>
<reference evidence="9 10" key="1">
    <citation type="journal article" date="2014" name="PLoS ONE">
        <title>The first complete genome sequence of the class fimbriimonadia in the phylum armatimonadetes.</title>
        <authorList>
            <person name="Hu Z.Y."/>
            <person name="Wang Y.Z."/>
            <person name="Im W.T."/>
            <person name="Wang S.Y."/>
            <person name="Zhao G.P."/>
            <person name="Zheng H.J."/>
            <person name="Quan Z.X."/>
        </authorList>
    </citation>
    <scope>NUCLEOTIDE SEQUENCE [LARGE SCALE GENOMIC DNA]</scope>
    <source>
        <strain evidence="9">Gsoil 348</strain>
    </source>
</reference>
<evidence type="ECO:0000256" key="3">
    <source>
        <dbReference type="ARBA" id="ARBA00022695"/>
    </source>
</evidence>
<evidence type="ECO:0000256" key="5">
    <source>
        <dbReference type="ARBA" id="ARBA00022932"/>
    </source>
</evidence>
<dbReference type="InterPro" id="IPR008921">
    <property type="entry name" value="DNA_pol3_clamp-load_cplx_C"/>
</dbReference>
<dbReference type="Gene3D" id="1.10.8.60">
    <property type="match status" value="1"/>
</dbReference>
<dbReference type="PANTHER" id="PTHR34388:SF1">
    <property type="entry name" value="DNA POLYMERASE III SUBUNIT DELTA"/>
    <property type="match status" value="1"/>
</dbReference>
<proteinExistence type="inferred from homology"/>
<dbReference type="NCBIfam" id="TIGR01128">
    <property type="entry name" value="holA"/>
    <property type="match status" value="1"/>
</dbReference>
<dbReference type="OrthoDB" id="9775929at2"/>
<dbReference type="GO" id="GO:0003677">
    <property type="term" value="F:DNA binding"/>
    <property type="evidence" value="ECO:0007669"/>
    <property type="project" value="InterPro"/>
</dbReference>
<organism evidence="9 10">
    <name type="scientific">Fimbriimonas ginsengisoli Gsoil 348</name>
    <dbReference type="NCBI Taxonomy" id="661478"/>
    <lineage>
        <taxon>Bacteria</taxon>
        <taxon>Bacillati</taxon>
        <taxon>Armatimonadota</taxon>
        <taxon>Fimbriimonadia</taxon>
        <taxon>Fimbriimonadales</taxon>
        <taxon>Fimbriimonadaceae</taxon>
        <taxon>Fimbriimonas</taxon>
    </lineage>
</organism>
<dbReference type="SUPFAM" id="SSF48019">
    <property type="entry name" value="post-AAA+ oligomerization domain-like"/>
    <property type="match status" value="1"/>
</dbReference>
<comment type="catalytic activity">
    <reaction evidence="7">
        <text>DNA(n) + a 2'-deoxyribonucleoside 5'-triphosphate = DNA(n+1) + diphosphate</text>
        <dbReference type="Rhea" id="RHEA:22508"/>
        <dbReference type="Rhea" id="RHEA-COMP:17339"/>
        <dbReference type="Rhea" id="RHEA-COMP:17340"/>
        <dbReference type="ChEBI" id="CHEBI:33019"/>
        <dbReference type="ChEBI" id="CHEBI:61560"/>
        <dbReference type="ChEBI" id="CHEBI:173112"/>
        <dbReference type="EC" id="2.7.7.7"/>
    </reaction>
</comment>
<dbReference type="RefSeq" id="WP_025227490.1">
    <property type="nucleotide sequence ID" value="NZ_CP007139.1"/>
</dbReference>
<dbReference type="eggNOG" id="COG1466">
    <property type="taxonomic scope" value="Bacteria"/>
</dbReference>
<dbReference type="Proteomes" id="UP000027982">
    <property type="component" value="Chromosome"/>
</dbReference>
<dbReference type="InterPro" id="IPR005790">
    <property type="entry name" value="DNA_polIII_delta"/>
</dbReference>
<evidence type="ECO:0000313" key="10">
    <source>
        <dbReference type="Proteomes" id="UP000027982"/>
    </source>
</evidence>
<evidence type="ECO:0000256" key="1">
    <source>
        <dbReference type="ARBA" id="ARBA00012417"/>
    </source>
</evidence>
<sequence length="357" mass="38811">MSTYEKALRSRVILVAGDEDVLRREALTGLLGEAAVLPDDFDLETFAGDASNPGDWAASAGTSPFLADRRTVVVRHLLRCDVDRLKGTDLSKLPPSSLLILVADDEGGSDDRIQKAKTQRKAWEKVVNAAGGSIVACDANPKTVRDNVKKRATSLGKLMSDKAIDTLVEMTGGSLSRALDEMEKIVLFTTGQEQIRESDVRSVVVPSRDWNVFKMVDAILAGDVAEALRQLRTLVGSATKAEDAAFSRILPTVNRSLRLLWQGRLCIDAGCSPSNAPETVRAMFPDRPNLSAEQPYRQGLVMTTARRITLARLERCFAILADTDARLKGALDGFSGIETLERMVLEMAEATAPRRAA</sequence>
<dbReference type="SUPFAM" id="SSF52540">
    <property type="entry name" value="P-loop containing nucleoside triphosphate hydrolases"/>
    <property type="match status" value="1"/>
</dbReference>
<evidence type="ECO:0000256" key="6">
    <source>
        <dbReference type="ARBA" id="ARBA00034754"/>
    </source>
</evidence>
<dbReference type="InterPro" id="IPR027417">
    <property type="entry name" value="P-loop_NTPase"/>
</dbReference>
<dbReference type="PANTHER" id="PTHR34388">
    <property type="entry name" value="DNA POLYMERASE III SUBUNIT DELTA"/>
    <property type="match status" value="1"/>
</dbReference>
<keyword evidence="2" id="KW-0808">Transferase</keyword>
<evidence type="ECO:0000256" key="7">
    <source>
        <dbReference type="ARBA" id="ARBA00049244"/>
    </source>
</evidence>
<accession>A0A068NM38</accession>
<gene>
    <name evidence="9" type="ORF">OP10G_0482</name>
</gene>
<keyword evidence="5" id="KW-0239">DNA-directed DNA polymerase</keyword>
<dbReference type="STRING" id="661478.OP10G_0482"/>
<evidence type="ECO:0000259" key="8">
    <source>
        <dbReference type="Pfam" id="PF21694"/>
    </source>
</evidence>
<name>A0A068NM38_FIMGI</name>
<evidence type="ECO:0000256" key="2">
    <source>
        <dbReference type="ARBA" id="ARBA00022679"/>
    </source>
</evidence>
<feature type="domain" description="DNA polymerase III delta subunit-like C-terminal" evidence="8">
    <location>
        <begin position="211"/>
        <end position="328"/>
    </location>
</feature>
<evidence type="ECO:0000256" key="4">
    <source>
        <dbReference type="ARBA" id="ARBA00022705"/>
    </source>
</evidence>
<dbReference type="EC" id="2.7.7.7" evidence="1"/>
<dbReference type="GO" id="GO:0006261">
    <property type="term" value="P:DNA-templated DNA replication"/>
    <property type="evidence" value="ECO:0007669"/>
    <property type="project" value="TreeGrafter"/>
</dbReference>
<dbReference type="AlphaFoldDB" id="A0A068NM38"/>
<dbReference type="InterPro" id="IPR048466">
    <property type="entry name" value="DNA_pol3_delta-like_C"/>
</dbReference>
<keyword evidence="3" id="KW-0548">Nucleotidyltransferase</keyword>
<dbReference type="HOGENOM" id="CLU_775557_0_0_0"/>